<comment type="similarity">
    <text evidence="1 5">Belongs to the DNA glycosylase MPG family.</text>
</comment>
<proteinExistence type="inferred from homology"/>
<evidence type="ECO:0000256" key="4">
    <source>
        <dbReference type="ARBA" id="ARBA00023204"/>
    </source>
</evidence>
<dbReference type="GO" id="GO:0016798">
    <property type="term" value="F:hydrolase activity, acting on glycosyl bonds"/>
    <property type="evidence" value="ECO:0007669"/>
    <property type="project" value="UniProtKB-KW"/>
</dbReference>
<dbReference type="SUPFAM" id="SSF50486">
    <property type="entry name" value="FMT C-terminal domain-like"/>
    <property type="match status" value="1"/>
</dbReference>
<comment type="caution">
    <text evidence="6">The sequence shown here is derived from an EMBL/GenBank/DDBJ whole genome shotgun (WGS) entry which is preliminary data.</text>
</comment>
<evidence type="ECO:0000313" key="6">
    <source>
        <dbReference type="EMBL" id="MBI1621197.1"/>
    </source>
</evidence>
<dbReference type="PANTHER" id="PTHR10429">
    <property type="entry name" value="DNA-3-METHYLADENINE GLYCOSYLASE"/>
    <property type="match status" value="1"/>
</dbReference>
<dbReference type="InterPro" id="IPR003180">
    <property type="entry name" value="MPG"/>
</dbReference>
<evidence type="ECO:0000256" key="1">
    <source>
        <dbReference type="ARBA" id="ARBA00009232"/>
    </source>
</evidence>
<dbReference type="CDD" id="cd00540">
    <property type="entry name" value="AAG"/>
    <property type="match status" value="1"/>
</dbReference>
<dbReference type="EC" id="3.2.2.-" evidence="5"/>
<name>A0ABS0SFE8_9HYPH</name>
<dbReference type="HAMAP" id="MF_00527">
    <property type="entry name" value="3MGH"/>
    <property type="match status" value="1"/>
</dbReference>
<evidence type="ECO:0000256" key="3">
    <source>
        <dbReference type="ARBA" id="ARBA00022801"/>
    </source>
</evidence>
<keyword evidence="6" id="KW-0326">Glycosidase</keyword>
<organism evidence="6 7">
    <name type="scientific">Aquamicrobium zhengzhouense</name>
    <dbReference type="NCBI Taxonomy" id="2781738"/>
    <lineage>
        <taxon>Bacteria</taxon>
        <taxon>Pseudomonadati</taxon>
        <taxon>Pseudomonadota</taxon>
        <taxon>Alphaproteobacteria</taxon>
        <taxon>Hyphomicrobiales</taxon>
        <taxon>Phyllobacteriaceae</taxon>
        <taxon>Aquamicrobium</taxon>
    </lineage>
</organism>
<keyword evidence="7" id="KW-1185">Reference proteome</keyword>
<dbReference type="EMBL" id="JADGMQ010000007">
    <property type="protein sequence ID" value="MBI1621197.1"/>
    <property type="molecule type" value="Genomic_DNA"/>
</dbReference>
<evidence type="ECO:0000256" key="2">
    <source>
        <dbReference type="ARBA" id="ARBA00022763"/>
    </source>
</evidence>
<dbReference type="InterPro" id="IPR036995">
    <property type="entry name" value="MPG_sf"/>
</dbReference>
<dbReference type="NCBIfam" id="NF002003">
    <property type="entry name" value="PRK00802.1-3"/>
    <property type="match status" value="1"/>
</dbReference>
<keyword evidence="2 5" id="KW-0227">DNA damage</keyword>
<dbReference type="Gene3D" id="3.10.300.10">
    <property type="entry name" value="Methylpurine-DNA glycosylase (MPG)"/>
    <property type="match status" value="1"/>
</dbReference>
<protein>
    <recommendedName>
        <fullName evidence="5">Putative 3-methyladenine DNA glycosylase</fullName>
        <ecNumber evidence="5">3.2.2.-</ecNumber>
    </recommendedName>
</protein>
<accession>A0ABS0SFE8</accession>
<keyword evidence="3 5" id="KW-0378">Hydrolase</keyword>
<reference evidence="6 7" key="1">
    <citation type="submission" date="2020-10" db="EMBL/GenBank/DDBJ databases">
        <title>Aquamicrobium zhengzhouensis sp. nov., a exopolysaccharide producing bacterium isolated from farmland soil.</title>
        <authorList>
            <person name="Wang X."/>
        </authorList>
    </citation>
    <scope>NUCLEOTIDE SEQUENCE [LARGE SCALE GENOMIC DNA]</scope>
    <source>
        <strain evidence="7">cd-1</strain>
    </source>
</reference>
<gene>
    <name evidence="6" type="ORF">IOD40_11045</name>
</gene>
<dbReference type="RefSeq" id="WP_198476599.1">
    <property type="nucleotide sequence ID" value="NZ_JADGMQ010000007.1"/>
</dbReference>
<dbReference type="Proteomes" id="UP000601789">
    <property type="component" value="Unassembled WGS sequence"/>
</dbReference>
<dbReference type="PANTHER" id="PTHR10429:SF0">
    <property type="entry name" value="DNA-3-METHYLADENINE GLYCOSYLASE"/>
    <property type="match status" value="1"/>
</dbReference>
<dbReference type="InterPro" id="IPR011034">
    <property type="entry name" value="Formyl_transferase-like_C_sf"/>
</dbReference>
<sequence>MLRAFPFHSFFQRHATNVAQDLIGAEIELGEAAGIIVETEAYTQDDPASHSFRGKTPRNAAMFGEPGTAYIYRSYGLHWCLNIVCKPGSAVLIRALEPTRGIAKMRERRGLDAVRLLAAGPGRMSQALGVDHTLNGIPIYEEPFALNFAEGEVPLICGPRIGISKATERPWRYGLAGSAFLSRSFPPPSSPVQAGSDLIIA</sequence>
<evidence type="ECO:0000256" key="5">
    <source>
        <dbReference type="HAMAP-Rule" id="MF_00527"/>
    </source>
</evidence>
<dbReference type="NCBIfam" id="TIGR00567">
    <property type="entry name" value="3mg"/>
    <property type="match status" value="1"/>
</dbReference>
<keyword evidence="4 5" id="KW-0234">DNA repair</keyword>
<dbReference type="Pfam" id="PF02245">
    <property type="entry name" value="Pur_DNA_glyco"/>
    <property type="match status" value="1"/>
</dbReference>
<evidence type="ECO:0000313" key="7">
    <source>
        <dbReference type="Proteomes" id="UP000601789"/>
    </source>
</evidence>